<protein>
    <submittedName>
        <fullName evidence="3">Uncharacterized protein</fullName>
    </submittedName>
</protein>
<proteinExistence type="predicted"/>
<feature type="signal peptide" evidence="2">
    <location>
        <begin position="1"/>
        <end position="26"/>
    </location>
</feature>
<evidence type="ECO:0000313" key="3">
    <source>
        <dbReference type="EMBL" id="KAK9903435.1"/>
    </source>
</evidence>
<sequence length="419" mass="45048">MRRLSYVTLLSALIGIQLQGWHVVEGGFQMEIPGGASDQAVAPAPAAAADLAAAPALVAGHLLTEGSEALPAYPADTQAAAPEQAAAAPSPAASAQGDGQADLLFVQQATTAQLIFDDPNTATDHARLVLYGVAPATTWFTDKPIRRAGAFETSYFASSDTFDDNGVWLGAPNAALTGTHDGQPYVVIVTLYNPTYDNQTHTLQYQASLMINETEKNLRLAGGAVSFQANHAVDELGALRYVSTGQDAFTLHNAALFIDDYLGAYPNGICLSSFVSCPSYYGFYRRGYWFGGGYGPGFSNYIGIRRLCPKCWEKRGADDSNDDVPPPAPKQTPSPSPPPSKDWGKNDNWNKDKWSPSPKQEWKSNQNWSPNYNPSPDQKWSPSPSPPPNNNAASTGGAYHCTGCTQGDGKYFCQKCEYW</sequence>
<comment type="caution">
    <text evidence="3">The sequence shown here is derived from an EMBL/GenBank/DDBJ whole genome shotgun (WGS) entry which is preliminary data.</text>
</comment>
<feature type="region of interest" description="Disordered" evidence="1">
    <location>
        <begin position="316"/>
        <end position="399"/>
    </location>
</feature>
<organism evidence="3 4">
    <name type="scientific">Coccomyxa subellipsoidea</name>
    <dbReference type="NCBI Taxonomy" id="248742"/>
    <lineage>
        <taxon>Eukaryota</taxon>
        <taxon>Viridiplantae</taxon>
        <taxon>Chlorophyta</taxon>
        <taxon>core chlorophytes</taxon>
        <taxon>Trebouxiophyceae</taxon>
        <taxon>Trebouxiophyceae incertae sedis</taxon>
        <taxon>Coccomyxaceae</taxon>
        <taxon>Coccomyxa</taxon>
    </lineage>
</organism>
<name>A0ABR2YE61_9CHLO</name>
<gene>
    <name evidence="3" type="ORF">WJX75_005582</name>
</gene>
<reference evidence="3 4" key="1">
    <citation type="journal article" date="2024" name="Nat. Commun.">
        <title>Phylogenomics reveals the evolutionary origins of lichenization in chlorophyte algae.</title>
        <authorList>
            <person name="Puginier C."/>
            <person name="Libourel C."/>
            <person name="Otte J."/>
            <person name="Skaloud P."/>
            <person name="Haon M."/>
            <person name="Grisel S."/>
            <person name="Petersen M."/>
            <person name="Berrin J.G."/>
            <person name="Delaux P.M."/>
            <person name="Dal Grande F."/>
            <person name="Keller J."/>
        </authorList>
    </citation>
    <scope>NUCLEOTIDE SEQUENCE [LARGE SCALE GENOMIC DNA]</scope>
    <source>
        <strain evidence="3 4">SAG 216-7</strain>
    </source>
</reference>
<feature type="compositionally biased region" description="Pro residues" evidence="1">
    <location>
        <begin position="324"/>
        <end position="340"/>
    </location>
</feature>
<keyword evidence="4" id="KW-1185">Reference proteome</keyword>
<keyword evidence="2" id="KW-0732">Signal</keyword>
<dbReference type="EMBL" id="JALJOT010000014">
    <property type="protein sequence ID" value="KAK9903435.1"/>
    <property type="molecule type" value="Genomic_DNA"/>
</dbReference>
<dbReference type="Proteomes" id="UP001491310">
    <property type="component" value="Unassembled WGS sequence"/>
</dbReference>
<feature type="chain" id="PRO_5045083727" evidence="2">
    <location>
        <begin position="27"/>
        <end position="419"/>
    </location>
</feature>
<evidence type="ECO:0000256" key="1">
    <source>
        <dbReference type="SAM" id="MobiDB-lite"/>
    </source>
</evidence>
<accession>A0ABR2YE61</accession>
<feature type="compositionally biased region" description="Basic and acidic residues" evidence="1">
    <location>
        <begin position="342"/>
        <end position="354"/>
    </location>
</feature>
<feature type="compositionally biased region" description="Polar residues" evidence="1">
    <location>
        <begin position="363"/>
        <end position="380"/>
    </location>
</feature>
<evidence type="ECO:0000256" key="2">
    <source>
        <dbReference type="SAM" id="SignalP"/>
    </source>
</evidence>
<evidence type="ECO:0000313" key="4">
    <source>
        <dbReference type="Proteomes" id="UP001491310"/>
    </source>
</evidence>